<comment type="subcellular location">
    <subcellularLocation>
        <location evidence="1 7">Cell membrane</location>
        <topology evidence="1 7">Multi-pass membrane protein</topology>
    </subcellularLocation>
</comment>
<evidence type="ECO:0000256" key="5">
    <source>
        <dbReference type="ARBA" id="ARBA00022989"/>
    </source>
</evidence>
<sequence>MFDVNMLINTFGFIGVLAIIFMETGMLIGFIFPGDTLLFTAGILAAQPHPFAQVWQLMLTVPLAAIAGDQVGFLFGRKVGPRILESRAMTWMGPRALDRTHHFFDRFGAPTVMLARFIGVVRTLTPVVAGVSGMKHRTFTLWSVIGSTVWGAGVIAIGYWLGGIPLTDKYVHWFIVLGLLSVVIPALFKATQLAWRKHRSNRDQANQNAQGTQDAEEDSADVASESVAEPSNASSSTRSSSALEEQTERHPIHRA</sequence>
<feature type="transmembrane region" description="Helical" evidence="7">
    <location>
        <begin position="52"/>
        <end position="75"/>
    </location>
</feature>
<feature type="compositionally biased region" description="Low complexity" evidence="8">
    <location>
        <begin position="228"/>
        <end position="244"/>
    </location>
</feature>
<dbReference type="GO" id="GO:0005886">
    <property type="term" value="C:plasma membrane"/>
    <property type="evidence" value="ECO:0007669"/>
    <property type="project" value="UniProtKB-SubCell"/>
</dbReference>
<feature type="transmembrane region" description="Helical" evidence="7">
    <location>
        <begin position="139"/>
        <end position="161"/>
    </location>
</feature>
<evidence type="ECO:0000256" key="4">
    <source>
        <dbReference type="ARBA" id="ARBA00022692"/>
    </source>
</evidence>
<evidence type="ECO:0000259" key="9">
    <source>
        <dbReference type="Pfam" id="PF09335"/>
    </source>
</evidence>
<dbReference type="Proteomes" id="UP000249432">
    <property type="component" value="Unassembled WGS sequence"/>
</dbReference>
<dbReference type="PANTHER" id="PTHR30353:SF0">
    <property type="entry name" value="TRANSMEMBRANE PROTEIN"/>
    <property type="match status" value="1"/>
</dbReference>
<keyword evidence="5 7" id="KW-1133">Transmembrane helix</keyword>
<evidence type="ECO:0000256" key="8">
    <source>
        <dbReference type="SAM" id="MobiDB-lite"/>
    </source>
</evidence>
<feature type="transmembrane region" description="Helical" evidence="7">
    <location>
        <begin position="173"/>
        <end position="195"/>
    </location>
</feature>
<feature type="compositionally biased region" description="Basic and acidic residues" evidence="8">
    <location>
        <begin position="246"/>
        <end position="255"/>
    </location>
</feature>
<protein>
    <recommendedName>
        <fullName evidence="9">VTT domain-containing protein</fullName>
    </recommendedName>
</protein>
<evidence type="ECO:0000256" key="2">
    <source>
        <dbReference type="ARBA" id="ARBA00010792"/>
    </source>
</evidence>
<accession>A0A2W5V3N2</accession>
<dbReference type="AlphaFoldDB" id="A0A2W5V3N2"/>
<organism evidence="10 11">
    <name type="scientific">Corynebacterium kroppenstedtii</name>
    <dbReference type="NCBI Taxonomy" id="161879"/>
    <lineage>
        <taxon>Bacteria</taxon>
        <taxon>Bacillati</taxon>
        <taxon>Actinomycetota</taxon>
        <taxon>Actinomycetes</taxon>
        <taxon>Mycobacteriales</taxon>
        <taxon>Corynebacteriaceae</taxon>
        <taxon>Corynebacterium</taxon>
    </lineage>
</organism>
<feature type="compositionally biased region" description="Polar residues" evidence="8">
    <location>
        <begin position="203"/>
        <end position="213"/>
    </location>
</feature>
<proteinExistence type="inferred from homology"/>
<evidence type="ECO:0000313" key="10">
    <source>
        <dbReference type="EMBL" id="PZR04581.1"/>
    </source>
</evidence>
<evidence type="ECO:0000256" key="1">
    <source>
        <dbReference type="ARBA" id="ARBA00004651"/>
    </source>
</evidence>
<comment type="caution">
    <text evidence="10">The sequence shown here is derived from an EMBL/GenBank/DDBJ whole genome shotgun (WGS) entry which is preliminary data.</text>
</comment>
<keyword evidence="4 7" id="KW-0812">Transmembrane</keyword>
<dbReference type="InterPro" id="IPR032816">
    <property type="entry name" value="VTT_dom"/>
</dbReference>
<keyword evidence="6 7" id="KW-0472">Membrane</keyword>
<reference evidence="10 11" key="1">
    <citation type="submission" date="2017-08" db="EMBL/GenBank/DDBJ databases">
        <title>Infants hospitalized years apart are colonized by the same room-sourced microbial strains.</title>
        <authorList>
            <person name="Brooks B."/>
            <person name="Olm M.R."/>
            <person name="Firek B.A."/>
            <person name="Baker R."/>
            <person name="Thomas B.C."/>
            <person name="Morowitz M.J."/>
            <person name="Banfield J.F."/>
        </authorList>
    </citation>
    <scope>NUCLEOTIDE SEQUENCE [LARGE SCALE GENOMIC DNA]</scope>
    <source>
        <strain evidence="10">S2_003_000_R1_3</strain>
    </source>
</reference>
<gene>
    <name evidence="10" type="ORF">DI525_06725</name>
</gene>
<evidence type="ECO:0000256" key="7">
    <source>
        <dbReference type="RuleBase" id="RU367016"/>
    </source>
</evidence>
<feature type="region of interest" description="Disordered" evidence="8">
    <location>
        <begin position="199"/>
        <end position="255"/>
    </location>
</feature>
<dbReference type="PANTHER" id="PTHR30353">
    <property type="entry name" value="INNER MEMBRANE PROTEIN DEDA-RELATED"/>
    <property type="match status" value="1"/>
</dbReference>
<dbReference type="InterPro" id="IPR032818">
    <property type="entry name" value="DedA-like"/>
</dbReference>
<dbReference type="RefSeq" id="WP_303734986.1">
    <property type="nucleotide sequence ID" value="NZ_CAKZHK010000002.1"/>
</dbReference>
<evidence type="ECO:0000256" key="3">
    <source>
        <dbReference type="ARBA" id="ARBA00022475"/>
    </source>
</evidence>
<keyword evidence="3 7" id="KW-1003">Cell membrane</keyword>
<evidence type="ECO:0000313" key="11">
    <source>
        <dbReference type="Proteomes" id="UP000249432"/>
    </source>
</evidence>
<comment type="similarity">
    <text evidence="2 7">Belongs to the DedA family.</text>
</comment>
<evidence type="ECO:0000256" key="6">
    <source>
        <dbReference type="ARBA" id="ARBA00023136"/>
    </source>
</evidence>
<feature type="domain" description="VTT" evidence="9">
    <location>
        <begin position="32"/>
        <end position="159"/>
    </location>
</feature>
<feature type="transmembrane region" description="Helical" evidence="7">
    <location>
        <begin position="7"/>
        <end position="32"/>
    </location>
</feature>
<dbReference type="EMBL" id="QFRA01000015">
    <property type="protein sequence ID" value="PZR04581.1"/>
    <property type="molecule type" value="Genomic_DNA"/>
</dbReference>
<name>A0A2W5V3N2_9CORY</name>
<dbReference type="Pfam" id="PF09335">
    <property type="entry name" value="VTT_dom"/>
    <property type="match status" value="1"/>
</dbReference>